<comment type="caution">
    <text evidence="1">The sequence shown here is derived from an EMBL/GenBank/DDBJ whole genome shotgun (WGS) entry which is preliminary data.</text>
</comment>
<protein>
    <submittedName>
        <fullName evidence="1">Uncharacterized protein</fullName>
    </submittedName>
</protein>
<gene>
    <name evidence="1" type="ORF">SAY87_015251</name>
</gene>
<sequence>MLQLGKPMMPIFYRVSPDIVNDVVMKKLWDEQEEIEQWEHALGREVIYKEEEMQQGALEDTSQWQAYTNASFI</sequence>
<evidence type="ECO:0000313" key="2">
    <source>
        <dbReference type="Proteomes" id="UP001345219"/>
    </source>
</evidence>
<evidence type="ECO:0000313" key="1">
    <source>
        <dbReference type="EMBL" id="KAK4748665.1"/>
    </source>
</evidence>
<dbReference type="AlphaFoldDB" id="A0AAN7GZ09"/>
<keyword evidence="2" id="KW-1185">Reference proteome</keyword>
<proteinExistence type="predicted"/>
<dbReference type="Proteomes" id="UP001345219">
    <property type="component" value="Chromosome 12"/>
</dbReference>
<name>A0AAN7GZ09_9MYRT</name>
<accession>A0AAN7GZ09</accession>
<reference evidence="1 2" key="1">
    <citation type="journal article" date="2023" name="Hortic Res">
        <title>Pangenome of water caltrop reveals structural variations and asymmetric subgenome divergence after allopolyploidization.</title>
        <authorList>
            <person name="Zhang X."/>
            <person name="Chen Y."/>
            <person name="Wang L."/>
            <person name="Yuan Y."/>
            <person name="Fang M."/>
            <person name="Shi L."/>
            <person name="Lu R."/>
            <person name="Comes H.P."/>
            <person name="Ma Y."/>
            <person name="Chen Y."/>
            <person name="Huang G."/>
            <person name="Zhou Y."/>
            <person name="Zheng Z."/>
            <person name="Qiu Y."/>
        </authorList>
    </citation>
    <scope>NUCLEOTIDE SEQUENCE [LARGE SCALE GENOMIC DNA]</scope>
    <source>
        <tissue evidence="1">Roots</tissue>
    </source>
</reference>
<organism evidence="1 2">
    <name type="scientific">Trapa incisa</name>
    <dbReference type="NCBI Taxonomy" id="236973"/>
    <lineage>
        <taxon>Eukaryota</taxon>
        <taxon>Viridiplantae</taxon>
        <taxon>Streptophyta</taxon>
        <taxon>Embryophyta</taxon>
        <taxon>Tracheophyta</taxon>
        <taxon>Spermatophyta</taxon>
        <taxon>Magnoliopsida</taxon>
        <taxon>eudicotyledons</taxon>
        <taxon>Gunneridae</taxon>
        <taxon>Pentapetalae</taxon>
        <taxon>rosids</taxon>
        <taxon>malvids</taxon>
        <taxon>Myrtales</taxon>
        <taxon>Lythraceae</taxon>
        <taxon>Trapa</taxon>
    </lineage>
</organism>
<dbReference type="EMBL" id="JAXIOK010000019">
    <property type="protein sequence ID" value="KAK4748665.1"/>
    <property type="molecule type" value="Genomic_DNA"/>
</dbReference>